<proteinExistence type="predicted"/>
<feature type="non-terminal residue" evidence="1">
    <location>
        <position position="1"/>
    </location>
</feature>
<gene>
    <name evidence="1" type="ORF">EVA_20311</name>
</gene>
<sequence length="21" mass="2302">KDEGIAILYIHAHLVGHNTAE</sequence>
<accession>J9FPU9</accession>
<comment type="caution">
    <text evidence="1">The sequence shown here is derived from an EMBL/GenBank/DDBJ whole genome shotgun (WGS) entry which is preliminary data.</text>
</comment>
<reference evidence="1" key="1">
    <citation type="journal article" date="2012" name="PLoS ONE">
        <title>Gene sets for utilization of primary and secondary nutrition supplies in the distal gut of endangered iberian lynx.</title>
        <authorList>
            <person name="Alcaide M."/>
            <person name="Messina E."/>
            <person name="Richter M."/>
            <person name="Bargiela R."/>
            <person name="Peplies J."/>
            <person name="Huws S.A."/>
            <person name="Newbold C.J."/>
            <person name="Golyshin P.N."/>
            <person name="Simon M.A."/>
            <person name="Lopez G."/>
            <person name="Yakimov M.M."/>
            <person name="Ferrer M."/>
        </authorList>
    </citation>
    <scope>NUCLEOTIDE SEQUENCE</scope>
</reference>
<dbReference type="AlphaFoldDB" id="J9FPU9"/>
<evidence type="ECO:0000313" key="1">
    <source>
        <dbReference type="EMBL" id="EJW91582.1"/>
    </source>
</evidence>
<protein>
    <submittedName>
        <fullName evidence="1">Uncharacterized protein</fullName>
    </submittedName>
</protein>
<dbReference type="EMBL" id="AMCI01008084">
    <property type="protein sequence ID" value="EJW91582.1"/>
    <property type="molecule type" value="Genomic_DNA"/>
</dbReference>
<organism evidence="1">
    <name type="scientific">gut metagenome</name>
    <dbReference type="NCBI Taxonomy" id="749906"/>
    <lineage>
        <taxon>unclassified sequences</taxon>
        <taxon>metagenomes</taxon>
        <taxon>organismal metagenomes</taxon>
    </lineage>
</organism>
<name>J9FPU9_9ZZZZ</name>